<comment type="caution">
    <text evidence="3">The sequence shown here is derived from an EMBL/GenBank/DDBJ whole genome shotgun (WGS) entry which is preliminary data.</text>
</comment>
<dbReference type="GO" id="GO:0016757">
    <property type="term" value="F:glycosyltransferase activity"/>
    <property type="evidence" value="ECO:0007669"/>
    <property type="project" value="InterPro"/>
</dbReference>
<dbReference type="PANTHER" id="PTHR45947:SF13">
    <property type="entry name" value="TRANSFERASE"/>
    <property type="match status" value="1"/>
</dbReference>
<gene>
    <name evidence="3" type="ORF">DXH95_07765</name>
</gene>
<accession>A0A371BI25</accession>
<name>A0A371BI25_9SPHN</name>
<dbReference type="Gene3D" id="3.40.50.2000">
    <property type="entry name" value="Glycogen Phosphorylase B"/>
    <property type="match status" value="2"/>
</dbReference>
<evidence type="ECO:0000259" key="1">
    <source>
        <dbReference type="Pfam" id="PF00534"/>
    </source>
</evidence>
<evidence type="ECO:0000313" key="3">
    <source>
        <dbReference type="EMBL" id="RDV07252.1"/>
    </source>
</evidence>
<dbReference type="EMBL" id="QRGP01000001">
    <property type="protein sequence ID" value="RDV07252.1"/>
    <property type="molecule type" value="Genomic_DNA"/>
</dbReference>
<dbReference type="Proteomes" id="UP000263833">
    <property type="component" value="Unassembled WGS sequence"/>
</dbReference>
<feature type="domain" description="Glycosyl transferase family 1" evidence="1">
    <location>
        <begin position="240"/>
        <end position="387"/>
    </location>
</feature>
<dbReference type="Pfam" id="PF13439">
    <property type="entry name" value="Glyco_transf_4"/>
    <property type="match status" value="1"/>
</dbReference>
<dbReference type="InterPro" id="IPR001296">
    <property type="entry name" value="Glyco_trans_1"/>
</dbReference>
<dbReference type="AlphaFoldDB" id="A0A371BI25"/>
<evidence type="ECO:0000259" key="2">
    <source>
        <dbReference type="Pfam" id="PF13439"/>
    </source>
</evidence>
<dbReference type="Pfam" id="PF00534">
    <property type="entry name" value="Glycos_transf_1"/>
    <property type="match status" value="1"/>
</dbReference>
<proteinExistence type="predicted"/>
<sequence length="415" mass="45460">MTRARDQSDGIERVVVIHDFAAPEGGAGVLAIQAAQEYRRRGIPVTYFAGSIDGAGEGLDGIDLVGLHASRLLDTSPTRAMMQGFHNRTAHNYLERWIAKNDTDHTVYHLHNWSQILSPAIFAALAGVEDRLVVTCHDFFNICPNGGFTDFSHAQPCGLKPLSLSCLVSQCDRRSGLHKVWRVARQVHLNRLARPARSKATFTFLHDRMLAKYADNGFSARQMVTIPNPVEPWSRARIPAEQNQEFLFVGRLGSDKGADLATAACIQTGVPLTLVGEGELEGRLRETGGDLQLAGWCNRAEILDHARRARALIVPSRVVEPFGLVILEAATSGLPVIVSERAYLAGDCKRLGFGQSFDPAEPQSLTELIKRIANDDAAVEQMSNNGFARADELALSAPEWGERYIGLFRDAIAGR</sequence>
<organism evidence="3 4">
    <name type="scientific">Sphingorhabdus pulchriflava</name>
    <dbReference type="NCBI Taxonomy" id="2292257"/>
    <lineage>
        <taxon>Bacteria</taxon>
        <taxon>Pseudomonadati</taxon>
        <taxon>Pseudomonadota</taxon>
        <taxon>Alphaproteobacteria</taxon>
        <taxon>Sphingomonadales</taxon>
        <taxon>Sphingomonadaceae</taxon>
        <taxon>Sphingorhabdus</taxon>
    </lineage>
</organism>
<dbReference type="PANTHER" id="PTHR45947">
    <property type="entry name" value="SULFOQUINOVOSYL TRANSFERASE SQD2"/>
    <property type="match status" value="1"/>
</dbReference>
<feature type="domain" description="Glycosyltransferase subfamily 4-like N-terminal" evidence="2">
    <location>
        <begin position="25"/>
        <end position="231"/>
    </location>
</feature>
<dbReference type="CDD" id="cd03801">
    <property type="entry name" value="GT4_PimA-like"/>
    <property type="match status" value="1"/>
</dbReference>
<dbReference type="SUPFAM" id="SSF53756">
    <property type="entry name" value="UDP-Glycosyltransferase/glycogen phosphorylase"/>
    <property type="match status" value="1"/>
</dbReference>
<keyword evidence="3" id="KW-0808">Transferase</keyword>
<dbReference type="InterPro" id="IPR050194">
    <property type="entry name" value="Glycosyltransferase_grp1"/>
</dbReference>
<dbReference type="InterPro" id="IPR028098">
    <property type="entry name" value="Glyco_trans_4-like_N"/>
</dbReference>
<dbReference type="RefSeq" id="WP_115548797.1">
    <property type="nucleotide sequence ID" value="NZ_QRGP01000001.1"/>
</dbReference>
<evidence type="ECO:0000313" key="4">
    <source>
        <dbReference type="Proteomes" id="UP000263833"/>
    </source>
</evidence>
<dbReference type="OrthoDB" id="9801573at2"/>
<reference evidence="4" key="1">
    <citation type="submission" date="2018-08" db="EMBL/GenBank/DDBJ databases">
        <authorList>
            <person name="Kim S.-J."/>
            <person name="Jung G.-Y."/>
        </authorList>
    </citation>
    <scope>NUCLEOTIDE SEQUENCE [LARGE SCALE GENOMIC DNA]</scope>
    <source>
        <strain evidence="4">GY_G</strain>
    </source>
</reference>
<keyword evidence="4" id="KW-1185">Reference proteome</keyword>
<protein>
    <submittedName>
        <fullName evidence="3">Glycosyltransferase</fullName>
    </submittedName>
</protein>